<evidence type="ECO:0000256" key="1">
    <source>
        <dbReference type="SAM" id="SignalP"/>
    </source>
</evidence>
<feature type="chain" id="PRO_5042061883" description="C-type lectin domain-containing protein" evidence="1">
    <location>
        <begin position="22"/>
        <end position="260"/>
    </location>
</feature>
<organism evidence="3 4">
    <name type="scientific">Paralvinella palmiformis</name>
    <dbReference type="NCBI Taxonomy" id="53620"/>
    <lineage>
        <taxon>Eukaryota</taxon>
        <taxon>Metazoa</taxon>
        <taxon>Spiralia</taxon>
        <taxon>Lophotrochozoa</taxon>
        <taxon>Annelida</taxon>
        <taxon>Polychaeta</taxon>
        <taxon>Sedentaria</taxon>
        <taxon>Canalipalpata</taxon>
        <taxon>Terebellida</taxon>
        <taxon>Terebelliformia</taxon>
        <taxon>Alvinellidae</taxon>
        <taxon>Paralvinella</taxon>
    </lineage>
</organism>
<dbReference type="EMBL" id="JAODUP010000403">
    <property type="protein sequence ID" value="KAK2150499.1"/>
    <property type="molecule type" value="Genomic_DNA"/>
</dbReference>
<dbReference type="CDD" id="cd00037">
    <property type="entry name" value="CLECT"/>
    <property type="match status" value="1"/>
</dbReference>
<protein>
    <recommendedName>
        <fullName evidence="2">C-type lectin domain-containing protein</fullName>
    </recommendedName>
</protein>
<dbReference type="PANTHER" id="PTHR22803">
    <property type="entry name" value="MANNOSE, PHOSPHOLIPASE, LECTIN RECEPTOR RELATED"/>
    <property type="match status" value="1"/>
</dbReference>
<dbReference type="Proteomes" id="UP001208570">
    <property type="component" value="Unassembled WGS sequence"/>
</dbReference>
<dbReference type="PROSITE" id="PS50041">
    <property type="entry name" value="C_TYPE_LECTIN_2"/>
    <property type="match status" value="1"/>
</dbReference>
<feature type="signal peptide" evidence="1">
    <location>
        <begin position="1"/>
        <end position="21"/>
    </location>
</feature>
<dbReference type="InterPro" id="IPR016187">
    <property type="entry name" value="CTDL_fold"/>
</dbReference>
<dbReference type="Pfam" id="PF00024">
    <property type="entry name" value="PAN_1"/>
    <property type="match status" value="1"/>
</dbReference>
<dbReference type="InterPro" id="IPR050111">
    <property type="entry name" value="C-type_lectin/snaclec_domain"/>
</dbReference>
<dbReference type="SUPFAM" id="SSF57414">
    <property type="entry name" value="Hairpin loop containing domain-like"/>
    <property type="match status" value="1"/>
</dbReference>
<dbReference type="SMART" id="SM00034">
    <property type="entry name" value="CLECT"/>
    <property type="match status" value="1"/>
</dbReference>
<reference evidence="3" key="1">
    <citation type="journal article" date="2023" name="Mol. Biol. Evol.">
        <title>Third-Generation Sequencing Reveals the Adaptive Role of the Epigenome in Three Deep-Sea Polychaetes.</title>
        <authorList>
            <person name="Perez M."/>
            <person name="Aroh O."/>
            <person name="Sun Y."/>
            <person name="Lan Y."/>
            <person name="Juniper S.K."/>
            <person name="Young C.R."/>
            <person name="Angers B."/>
            <person name="Qian P.Y."/>
        </authorList>
    </citation>
    <scope>NUCLEOTIDE SEQUENCE</scope>
    <source>
        <strain evidence="3">P08H-3</strain>
    </source>
</reference>
<gene>
    <name evidence="3" type="ORF">LSH36_403g03083</name>
</gene>
<dbReference type="InterPro" id="IPR016186">
    <property type="entry name" value="C-type_lectin-like/link_sf"/>
</dbReference>
<evidence type="ECO:0000259" key="2">
    <source>
        <dbReference type="PROSITE" id="PS50041"/>
    </source>
</evidence>
<evidence type="ECO:0000313" key="4">
    <source>
        <dbReference type="Proteomes" id="UP001208570"/>
    </source>
</evidence>
<dbReference type="AlphaFoldDB" id="A0AAD9JCA1"/>
<keyword evidence="1" id="KW-0732">Signal</keyword>
<dbReference type="Gene3D" id="3.10.100.10">
    <property type="entry name" value="Mannose-Binding Protein A, subunit A"/>
    <property type="match status" value="1"/>
</dbReference>
<dbReference type="InterPro" id="IPR001304">
    <property type="entry name" value="C-type_lectin-like"/>
</dbReference>
<proteinExistence type="predicted"/>
<feature type="domain" description="C-type lectin" evidence="2">
    <location>
        <begin position="29"/>
        <end position="144"/>
    </location>
</feature>
<dbReference type="Pfam" id="PF00059">
    <property type="entry name" value="Lectin_C"/>
    <property type="match status" value="1"/>
</dbReference>
<sequence length="260" mass="29642">MDEAFLLVLTKFLVFWCLTIGCQDLWHEYNGSCYRIYQNECTFDEARSLCQNNDADLVIISDGNETEFIKELFILQEGLNSKDTIQSAYIGLTYRGKEGSFVWVDGTPLSYTNWKNDQSNDKDGTQDVAMMYGPLWTMFGSWADCTNSTIAQTLICEKKHRTVPVKSPSVMGSIAIAKYIDRLTTNIVIVRSRRECFQKCINEDVCLSVNFLKRQGEADLCVMNGATINETYAVIKIPGQKIHDCDVGEWTYIEILNLYN</sequence>
<dbReference type="SUPFAM" id="SSF56436">
    <property type="entry name" value="C-type lectin-like"/>
    <property type="match status" value="1"/>
</dbReference>
<accession>A0AAD9JCA1</accession>
<keyword evidence="4" id="KW-1185">Reference proteome</keyword>
<dbReference type="InterPro" id="IPR003609">
    <property type="entry name" value="Pan_app"/>
</dbReference>
<evidence type="ECO:0000313" key="3">
    <source>
        <dbReference type="EMBL" id="KAK2150499.1"/>
    </source>
</evidence>
<comment type="caution">
    <text evidence="3">The sequence shown here is derived from an EMBL/GenBank/DDBJ whole genome shotgun (WGS) entry which is preliminary data.</text>
</comment>
<name>A0AAD9JCA1_9ANNE</name>